<feature type="chain" id="PRO_5020040118" evidence="1">
    <location>
        <begin position="18"/>
        <end position="96"/>
    </location>
</feature>
<proteinExistence type="predicted"/>
<feature type="signal peptide" evidence="1">
    <location>
        <begin position="1"/>
        <end position="17"/>
    </location>
</feature>
<dbReference type="AlphaFoldDB" id="A0A4C1VGC6"/>
<name>A0A4C1VGC6_EUMVA</name>
<evidence type="ECO:0000256" key="1">
    <source>
        <dbReference type="SAM" id="SignalP"/>
    </source>
</evidence>
<keyword evidence="3" id="KW-1185">Reference proteome</keyword>
<evidence type="ECO:0000313" key="2">
    <source>
        <dbReference type="EMBL" id="GBP37511.1"/>
    </source>
</evidence>
<accession>A0A4C1VGC6</accession>
<comment type="caution">
    <text evidence="2">The sequence shown here is derived from an EMBL/GenBank/DDBJ whole genome shotgun (WGS) entry which is preliminary data.</text>
</comment>
<dbReference type="EMBL" id="BGZK01000335">
    <property type="protein sequence ID" value="GBP37511.1"/>
    <property type="molecule type" value="Genomic_DNA"/>
</dbReference>
<dbReference type="Proteomes" id="UP000299102">
    <property type="component" value="Unassembled WGS sequence"/>
</dbReference>
<evidence type="ECO:0000313" key="3">
    <source>
        <dbReference type="Proteomes" id="UP000299102"/>
    </source>
</evidence>
<keyword evidence="1" id="KW-0732">Signal</keyword>
<protein>
    <submittedName>
        <fullName evidence="2">Uncharacterized protein</fullName>
    </submittedName>
</protein>
<gene>
    <name evidence="2" type="ORF">EVAR_28761_1</name>
</gene>
<organism evidence="2 3">
    <name type="scientific">Eumeta variegata</name>
    <name type="common">Bagworm moth</name>
    <name type="synonym">Eumeta japonica</name>
    <dbReference type="NCBI Taxonomy" id="151549"/>
    <lineage>
        <taxon>Eukaryota</taxon>
        <taxon>Metazoa</taxon>
        <taxon>Ecdysozoa</taxon>
        <taxon>Arthropoda</taxon>
        <taxon>Hexapoda</taxon>
        <taxon>Insecta</taxon>
        <taxon>Pterygota</taxon>
        <taxon>Neoptera</taxon>
        <taxon>Endopterygota</taxon>
        <taxon>Lepidoptera</taxon>
        <taxon>Glossata</taxon>
        <taxon>Ditrysia</taxon>
        <taxon>Tineoidea</taxon>
        <taxon>Psychidae</taxon>
        <taxon>Oiketicinae</taxon>
        <taxon>Eumeta</taxon>
    </lineage>
</organism>
<reference evidence="2 3" key="1">
    <citation type="journal article" date="2019" name="Commun. Biol.">
        <title>The bagworm genome reveals a unique fibroin gene that provides high tensile strength.</title>
        <authorList>
            <person name="Kono N."/>
            <person name="Nakamura H."/>
            <person name="Ohtoshi R."/>
            <person name="Tomita M."/>
            <person name="Numata K."/>
            <person name="Arakawa K."/>
        </authorList>
    </citation>
    <scope>NUCLEOTIDE SEQUENCE [LARGE SCALE GENOMIC DNA]</scope>
</reference>
<sequence length="96" mass="10508">MKSTLCVIVSLAAVALAQIQYEGESASVDSHPQLVYRMQRPRRDTTYAKIARNVGSGKATGELGQNDYGLYGLGLYSLAYHGDAIKCHLLKFPGRF</sequence>